<reference evidence="19 20" key="1">
    <citation type="submission" date="2020-08" db="EMBL/GenBank/DDBJ databases">
        <title>Genomic Encyclopedia of Type Strains, Phase III (KMG-III): the genomes of soil and plant-associated and newly described type strains.</title>
        <authorList>
            <person name="Whitman W."/>
        </authorList>
    </citation>
    <scope>NUCLEOTIDE SEQUENCE [LARGE SCALE GENOMIC DNA]</scope>
    <source>
        <strain evidence="19 20">CECT 5995</strain>
    </source>
</reference>
<evidence type="ECO:0000256" key="3">
    <source>
        <dbReference type="ARBA" id="ARBA00004713"/>
    </source>
</evidence>
<dbReference type="FunFam" id="3.40.50.620:FF:000028">
    <property type="entry name" value="Bifunctional protein HldE"/>
    <property type="match status" value="1"/>
</dbReference>
<dbReference type="GO" id="GO:0005829">
    <property type="term" value="C:cytosol"/>
    <property type="evidence" value="ECO:0007669"/>
    <property type="project" value="TreeGrafter"/>
</dbReference>
<dbReference type="HAMAP" id="MF_01603">
    <property type="entry name" value="HldE"/>
    <property type="match status" value="1"/>
</dbReference>
<evidence type="ECO:0000256" key="5">
    <source>
        <dbReference type="ARBA" id="ARBA00022679"/>
    </source>
</evidence>
<evidence type="ECO:0000256" key="13">
    <source>
        <dbReference type="ARBA" id="ARBA00052873"/>
    </source>
</evidence>
<evidence type="ECO:0000256" key="1">
    <source>
        <dbReference type="ARBA" id="ARBA00002319"/>
    </source>
</evidence>
<dbReference type="InterPro" id="IPR014729">
    <property type="entry name" value="Rossmann-like_a/b/a_fold"/>
</dbReference>
<dbReference type="EC" id="2.7.1.167" evidence="16"/>
<evidence type="ECO:0000256" key="15">
    <source>
        <dbReference type="ARBA" id="ARBA00061122"/>
    </source>
</evidence>
<dbReference type="FunFam" id="3.40.1190.20:FF:000002">
    <property type="entry name" value="Bifunctional protein HldE"/>
    <property type="match status" value="1"/>
</dbReference>
<dbReference type="InterPro" id="IPR029056">
    <property type="entry name" value="Ribokinase-like"/>
</dbReference>
<evidence type="ECO:0000256" key="16">
    <source>
        <dbReference type="HAMAP-Rule" id="MF_01603"/>
    </source>
</evidence>
<protein>
    <recommendedName>
        <fullName evidence="16">Bifunctional protein HldE</fullName>
    </recommendedName>
    <domain>
        <recommendedName>
            <fullName evidence="16">D-beta-D-heptose 7-phosphate kinase</fullName>
            <ecNumber evidence="16">2.7.1.167</ecNumber>
        </recommendedName>
        <alternativeName>
            <fullName evidence="16">D-beta-D-heptose 7-phosphotransferase</fullName>
        </alternativeName>
        <alternativeName>
            <fullName evidence="16">D-glycero-beta-D-manno-heptose-7-phosphate kinase</fullName>
        </alternativeName>
    </domain>
    <domain>
        <recommendedName>
            <fullName evidence="16">D-beta-D-heptose 1-phosphate adenylyltransferase</fullName>
            <ecNumber evidence="16">2.7.7.70</ecNumber>
        </recommendedName>
        <alternativeName>
            <fullName evidence="16">D-glycero-beta-D-manno-heptose 1-phosphate adenylyltransferase</fullName>
        </alternativeName>
    </domain>
</protein>
<dbReference type="EMBL" id="JACHXM010000033">
    <property type="protein sequence ID" value="MBB3143044.1"/>
    <property type="molecule type" value="Genomic_DNA"/>
</dbReference>
<dbReference type="InterPro" id="IPR004821">
    <property type="entry name" value="Cyt_trans-like"/>
</dbReference>
<comment type="subunit">
    <text evidence="4 16">Homodimer.</text>
</comment>
<dbReference type="GO" id="GO:0033785">
    <property type="term" value="F:heptose 7-phosphate kinase activity"/>
    <property type="evidence" value="ECO:0007669"/>
    <property type="project" value="UniProtKB-UniRule"/>
</dbReference>
<evidence type="ECO:0000259" key="18">
    <source>
        <dbReference type="Pfam" id="PF01467"/>
    </source>
</evidence>
<sequence>MKLDLTALEHSRLLVVGDVMLDRYFHGGTSRISPEAPVPVVRVDESEDRPGGAANVALNIASLGARASLAGLVGEDDNADLLTHRLEDAGVSTYFARSAEIPTITKLRVMSRNQQLIRLDFEQSLGEVDTGPLASRVEAALGDADLVILSDYGKGTLADVQGLIDRVRAAGKRVLVDPKGGDFRKYRGASVITPNLAEFEAVAGPCPDDATLAERGEALRAELELEALLITRSEKGMTLIREAHEPLHLPTRAREVFDVTGAGDTVIGVLGLALAAGHGFPEAMTLANLAAGLVVAKPGTATLSIAELYTALHGDKLAEFGVIAEPALIEAVRAAQARGERVVMTNGCFDILHAGHVAYLEHARQLGDRLIVAVNDDASIARLKGPKRPINPLVRRMQVLAGLGAVDWVVPFGEDTPQRLIEAVLPDVLVKGGDYRPEQIAGGEAVRAAGGEVRVLGFEDGVSTTAMISTILDREA</sequence>
<keyword evidence="20" id="KW-1185">Reference proteome</keyword>
<dbReference type="InterPro" id="IPR011913">
    <property type="entry name" value="RfaE_dom_I"/>
</dbReference>
<evidence type="ECO:0000256" key="11">
    <source>
        <dbReference type="ARBA" id="ARBA00023277"/>
    </source>
</evidence>
<dbReference type="GO" id="GO:0033786">
    <property type="term" value="F:heptose-1-phosphate adenylyltransferase activity"/>
    <property type="evidence" value="ECO:0007669"/>
    <property type="project" value="UniProtKB-UniRule"/>
</dbReference>
<evidence type="ECO:0000256" key="12">
    <source>
        <dbReference type="ARBA" id="ARBA00047428"/>
    </source>
</evidence>
<feature type="region of interest" description="Ribokinase" evidence="16">
    <location>
        <begin position="1"/>
        <end position="318"/>
    </location>
</feature>
<dbReference type="Proteomes" id="UP000525987">
    <property type="component" value="Unassembled WGS sequence"/>
</dbReference>
<dbReference type="GO" id="GO:0009244">
    <property type="term" value="P:lipopolysaccharide core region biosynthetic process"/>
    <property type="evidence" value="ECO:0007669"/>
    <property type="project" value="UniProtKB-UniPathway"/>
</dbReference>
<dbReference type="Pfam" id="PF01467">
    <property type="entry name" value="CTP_transf_like"/>
    <property type="match status" value="1"/>
</dbReference>
<comment type="catalytic activity">
    <reaction evidence="12 16">
        <text>D-glycero-beta-D-manno-heptose 1-phosphate + ATP + H(+) = ADP-D-glycero-beta-D-manno-heptose + diphosphate</text>
        <dbReference type="Rhea" id="RHEA:27465"/>
        <dbReference type="ChEBI" id="CHEBI:15378"/>
        <dbReference type="ChEBI" id="CHEBI:30616"/>
        <dbReference type="ChEBI" id="CHEBI:33019"/>
        <dbReference type="ChEBI" id="CHEBI:59967"/>
        <dbReference type="ChEBI" id="CHEBI:61593"/>
        <dbReference type="EC" id="2.7.7.70"/>
    </reaction>
</comment>
<dbReference type="GO" id="GO:0016773">
    <property type="term" value="F:phosphotransferase activity, alcohol group as acceptor"/>
    <property type="evidence" value="ECO:0007669"/>
    <property type="project" value="InterPro"/>
</dbReference>
<dbReference type="Gene3D" id="3.40.50.620">
    <property type="entry name" value="HUPs"/>
    <property type="match status" value="1"/>
</dbReference>
<dbReference type="NCBIfam" id="TIGR02199">
    <property type="entry name" value="rfaE_dom_II"/>
    <property type="match status" value="1"/>
</dbReference>
<dbReference type="InterPro" id="IPR002173">
    <property type="entry name" value="Carboh/pur_kinase_PfkB_CS"/>
</dbReference>
<evidence type="ECO:0000256" key="8">
    <source>
        <dbReference type="ARBA" id="ARBA00022777"/>
    </source>
</evidence>
<feature type="domain" description="Carbohydrate kinase PfkB" evidence="17">
    <location>
        <begin position="12"/>
        <end position="302"/>
    </location>
</feature>
<evidence type="ECO:0000256" key="10">
    <source>
        <dbReference type="ARBA" id="ARBA00023268"/>
    </source>
</evidence>
<accession>A0A7W5G796</accession>
<comment type="function">
    <text evidence="2 16">Catalyzes the ADP transfer from ATP to D-glycero-beta-D-manno-heptose 1-phosphate, yielding ADP-D-glycero-beta-D-manno-heptose.</text>
</comment>
<dbReference type="NCBIfam" id="TIGR02198">
    <property type="entry name" value="rfaE_dom_I"/>
    <property type="match status" value="1"/>
</dbReference>
<keyword evidence="9 16" id="KW-0067">ATP-binding</keyword>
<proteinExistence type="inferred from homology"/>
<comment type="pathway">
    <text evidence="16">Nucleotide-sugar biosynthesis; ADP-L-glycero-beta-D-manno-heptose biosynthesis; ADP-L-glycero-beta-D-manno-heptose from D-glycero-beta-D-manno-heptose 7-phosphate: step 1/4.</text>
</comment>
<evidence type="ECO:0000313" key="20">
    <source>
        <dbReference type="Proteomes" id="UP000525987"/>
    </source>
</evidence>
<dbReference type="PROSITE" id="PS00583">
    <property type="entry name" value="PFKB_KINASES_1"/>
    <property type="match status" value="1"/>
</dbReference>
<dbReference type="PANTHER" id="PTHR46969">
    <property type="entry name" value="BIFUNCTIONAL PROTEIN HLDE"/>
    <property type="match status" value="1"/>
</dbReference>
<evidence type="ECO:0000256" key="2">
    <source>
        <dbReference type="ARBA" id="ARBA00003753"/>
    </source>
</evidence>
<comment type="pathway">
    <text evidence="16">Nucleotide-sugar biosynthesis; ADP-L-glycero-beta-D-manno-heptose biosynthesis; ADP-L-glycero-beta-D-manno-heptose from D-glycero-beta-D-manno-heptose 7-phosphate: step 3/4.</text>
</comment>
<evidence type="ECO:0000256" key="9">
    <source>
        <dbReference type="ARBA" id="ARBA00022840"/>
    </source>
</evidence>
<dbReference type="PANTHER" id="PTHR46969:SF1">
    <property type="entry name" value="BIFUNCTIONAL PROTEIN HLDE"/>
    <property type="match status" value="1"/>
</dbReference>
<comment type="function">
    <text evidence="1 16">Catalyzes the phosphorylation of D-glycero-D-manno-heptose 7-phosphate at the C-1 position to selectively form D-glycero-beta-D-manno-heptose-1,7-bisphosphate.</text>
</comment>
<comment type="similarity">
    <text evidence="14 16">In the N-terminal section; belongs to the carbohydrate kinase PfkB family.</text>
</comment>
<comment type="pathway">
    <text evidence="3">Bacterial outer membrane biogenesis; LPS core biosynthesis.</text>
</comment>
<evidence type="ECO:0000259" key="17">
    <source>
        <dbReference type="Pfam" id="PF00294"/>
    </source>
</evidence>
<gene>
    <name evidence="16" type="primary">hldE</name>
    <name evidence="19" type="ORF">FHR96_003957</name>
</gene>
<evidence type="ECO:0000256" key="7">
    <source>
        <dbReference type="ARBA" id="ARBA00022741"/>
    </source>
</evidence>
<dbReference type="SUPFAM" id="SSF52374">
    <property type="entry name" value="Nucleotidylyl transferase"/>
    <property type="match status" value="1"/>
</dbReference>
<dbReference type="UniPathway" id="UPA00958"/>
<evidence type="ECO:0000256" key="6">
    <source>
        <dbReference type="ARBA" id="ARBA00022695"/>
    </source>
</evidence>
<dbReference type="CDD" id="cd01172">
    <property type="entry name" value="RfaE_like"/>
    <property type="match status" value="1"/>
</dbReference>
<dbReference type="NCBIfam" id="TIGR00125">
    <property type="entry name" value="cyt_tran_rel"/>
    <property type="match status" value="1"/>
</dbReference>
<feature type="region of interest" description="Cytidylyltransferase" evidence="16">
    <location>
        <begin position="344"/>
        <end position="476"/>
    </location>
</feature>
<dbReference type="GO" id="GO:0097171">
    <property type="term" value="P:ADP-L-glycero-beta-D-manno-heptose biosynthetic process"/>
    <property type="evidence" value="ECO:0007669"/>
    <property type="project" value="UniProtKB-UniPathway"/>
</dbReference>
<name>A0A7W5G796_9GAMM</name>
<dbReference type="NCBIfam" id="NF008454">
    <property type="entry name" value="PRK11316.1"/>
    <property type="match status" value="1"/>
</dbReference>
<dbReference type="SUPFAM" id="SSF53613">
    <property type="entry name" value="Ribokinase-like"/>
    <property type="match status" value="1"/>
</dbReference>
<comment type="catalytic activity">
    <reaction evidence="13 16">
        <text>D-glycero-beta-D-manno-heptose 7-phosphate + ATP = D-glycero-beta-D-manno-heptose 1,7-bisphosphate + ADP + H(+)</text>
        <dbReference type="Rhea" id="RHEA:27473"/>
        <dbReference type="ChEBI" id="CHEBI:15378"/>
        <dbReference type="ChEBI" id="CHEBI:30616"/>
        <dbReference type="ChEBI" id="CHEBI:60204"/>
        <dbReference type="ChEBI" id="CHEBI:60208"/>
        <dbReference type="ChEBI" id="CHEBI:456216"/>
        <dbReference type="EC" id="2.7.1.167"/>
    </reaction>
</comment>
<dbReference type="EC" id="2.7.7.70" evidence="16"/>
<evidence type="ECO:0000256" key="4">
    <source>
        <dbReference type="ARBA" id="ARBA00011738"/>
    </source>
</evidence>
<feature type="active site" evidence="16">
    <location>
        <position position="264"/>
    </location>
</feature>
<keyword evidence="10 16" id="KW-0511">Multifunctional enzyme</keyword>
<comment type="caution">
    <text evidence="19">The sequence shown here is derived from an EMBL/GenBank/DDBJ whole genome shotgun (WGS) entry which is preliminary data.</text>
</comment>
<organism evidence="19 20">
    <name type="scientific">Halomonas organivorans</name>
    <dbReference type="NCBI Taxonomy" id="257772"/>
    <lineage>
        <taxon>Bacteria</taxon>
        <taxon>Pseudomonadati</taxon>
        <taxon>Pseudomonadota</taxon>
        <taxon>Gammaproteobacteria</taxon>
        <taxon>Oceanospirillales</taxon>
        <taxon>Halomonadaceae</taxon>
        <taxon>Halomonas</taxon>
    </lineage>
</organism>
<dbReference type="Gene3D" id="3.40.1190.20">
    <property type="match status" value="1"/>
</dbReference>
<keyword evidence="5 16" id="KW-0808">Transferase</keyword>
<keyword evidence="6 16" id="KW-0548">Nucleotidyltransferase</keyword>
<keyword evidence="7 16" id="KW-0547">Nucleotide-binding</keyword>
<dbReference type="InterPro" id="IPR011611">
    <property type="entry name" value="PfkB_dom"/>
</dbReference>
<dbReference type="UniPathway" id="UPA00356">
    <property type="reaction ID" value="UER00437"/>
</dbReference>
<dbReference type="AlphaFoldDB" id="A0A7W5G796"/>
<dbReference type="InterPro" id="IPR023030">
    <property type="entry name" value="Bifunc_HldE"/>
</dbReference>
<evidence type="ECO:0000313" key="19">
    <source>
        <dbReference type="EMBL" id="MBB3143044.1"/>
    </source>
</evidence>
<keyword evidence="8 16" id="KW-0418">Kinase</keyword>
<dbReference type="GO" id="GO:0005524">
    <property type="term" value="F:ATP binding"/>
    <property type="evidence" value="ECO:0007669"/>
    <property type="project" value="UniProtKB-UniRule"/>
</dbReference>
<dbReference type="Pfam" id="PF00294">
    <property type="entry name" value="PfkB"/>
    <property type="match status" value="1"/>
</dbReference>
<evidence type="ECO:0000256" key="14">
    <source>
        <dbReference type="ARBA" id="ARBA00060955"/>
    </source>
</evidence>
<dbReference type="InterPro" id="IPR011914">
    <property type="entry name" value="RfaE_dom_II"/>
</dbReference>
<feature type="binding site" evidence="16">
    <location>
        <begin position="195"/>
        <end position="198"/>
    </location>
    <ligand>
        <name>ATP</name>
        <dbReference type="ChEBI" id="CHEBI:30616"/>
    </ligand>
</feature>
<comment type="similarity">
    <text evidence="15 16">In the C-terminal section; belongs to the cytidylyltransferase family.</text>
</comment>
<keyword evidence="11 16" id="KW-0119">Carbohydrate metabolism</keyword>
<feature type="domain" description="Cytidyltransferase-like" evidence="18">
    <location>
        <begin position="344"/>
        <end position="435"/>
    </location>
</feature>
<dbReference type="RefSeq" id="WP_183389394.1">
    <property type="nucleotide sequence ID" value="NZ_JACHXM010000033.1"/>
</dbReference>